<name>A0A6M0IMW1_9BACT</name>
<proteinExistence type="predicted"/>
<evidence type="ECO:0000313" key="1">
    <source>
        <dbReference type="EMBL" id="NEU68263.1"/>
    </source>
</evidence>
<protein>
    <submittedName>
        <fullName evidence="1">DUF4393 domain-containing protein</fullName>
    </submittedName>
</protein>
<dbReference type="Gene3D" id="3.30.110.190">
    <property type="match status" value="1"/>
</dbReference>
<accession>A0A6M0IMW1</accession>
<keyword evidence="2" id="KW-1185">Reference proteome</keyword>
<organism evidence="1 2">
    <name type="scientific">Spirosoma agri</name>
    <dbReference type="NCBI Taxonomy" id="1987381"/>
    <lineage>
        <taxon>Bacteria</taxon>
        <taxon>Pseudomonadati</taxon>
        <taxon>Bacteroidota</taxon>
        <taxon>Cytophagia</taxon>
        <taxon>Cytophagales</taxon>
        <taxon>Cytophagaceae</taxon>
        <taxon>Spirosoma</taxon>
    </lineage>
</organism>
<dbReference type="RefSeq" id="WP_164039935.1">
    <property type="nucleotide sequence ID" value="NZ_JAAGNZ010000001.1"/>
</dbReference>
<dbReference type="AlphaFoldDB" id="A0A6M0IMW1"/>
<dbReference type="Proteomes" id="UP000477386">
    <property type="component" value="Unassembled WGS sequence"/>
</dbReference>
<evidence type="ECO:0000313" key="2">
    <source>
        <dbReference type="Proteomes" id="UP000477386"/>
    </source>
</evidence>
<gene>
    <name evidence="1" type="ORF">GK091_15330</name>
</gene>
<comment type="caution">
    <text evidence="1">The sequence shown here is derived from an EMBL/GenBank/DDBJ whole genome shotgun (WGS) entry which is preliminary data.</text>
</comment>
<reference evidence="1 2" key="1">
    <citation type="submission" date="2020-02" db="EMBL/GenBank/DDBJ databases">
        <title>Draft genome sequence of two Spirosoma agri KCTC 52727 and Spirosoma terrae KCTC 52035.</title>
        <authorList>
            <person name="Rojas J."/>
            <person name="Ambika Manirajan B."/>
            <person name="Ratering S."/>
            <person name="Suarez C."/>
            <person name="Schnell S."/>
        </authorList>
    </citation>
    <scope>NUCLEOTIDE SEQUENCE [LARGE SCALE GENOMIC DNA]</scope>
    <source>
        <strain evidence="1 2">KCTC 52727</strain>
    </source>
</reference>
<dbReference type="EMBL" id="JAAGNZ010000001">
    <property type="protein sequence ID" value="NEU68263.1"/>
    <property type="molecule type" value="Genomic_DNA"/>
</dbReference>
<dbReference type="Pfam" id="PF14337">
    <property type="entry name" value="Abi_alpha"/>
    <property type="match status" value="1"/>
</dbReference>
<dbReference type="InterPro" id="IPR025506">
    <property type="entry name" value="Abi_alpha"/>
</dbReference>
<sequence>MADEDSNGGGIVKGTIEAATGLVQAVPIYNDLAQPALQEVGKGLGNAAKIIHVALAPITGIVWGYEKISDWLTSTLEKKLSNTPPENIVTPDPHVVGPAVESLRFTGHNETLAEMYANLIANAMDRDTVQLAHPSFVEIIKNLTSDEGLIINIFGETDKKPLVDIRVKRGDNPGYLNYYDNYSHINMEANVKVPDLLPNYLNNLCRLGILEIPYGQKLNDISEYDRLTGSEEYNLLIGVLGSNYTASAYNKLIRLTDFGIQFKQACLSGKGNELVGG</sequence>